<sequence>MRKASRFLLTTISLFLFFHSTQAQSFYDNAQESTTTGILTINEFGPYVDQLSIGWIFEFDLGWMFSYDVGNGSAWFYSQDLNSWLWTTPEFYPAFYHESSGAWWYLEKESDPRLFFNFGTQQFVDINGNPFSNHGKQDFHLQLEQYYVPADPNIEYEGPTISDNGEQLIFRGKVSGEPVIFVSQFENENWTVPEVAFSTSTEVQNHDAKIISFSQKTTSGASENFNGPMIADDVATFGAEIDTGEDGVFYAKRVDGNWQTKLILKTNDAIAGKTVSSVDAPYVSENKIFFLTTLTDSSTQSSNTIFCFDIPKEKLDVILDSDDGDVDQFWDMSVNKARFSIRAENSITNNQNIYIYEAIGQGLRSIYPDFILPTGTNSFTVGGPTYFVENDESHVANLVFFKNDDIVQTYQIYTNLLSEFVWIKTGDVVGDSNDRLGALANPTLSVEEDAAWMFFQATTLDSNQIGAYLSYIDFDNASFEKVSYAVAQPGDSFNQDSATINQVLLGPVSLRNNRIAMTIQSDSNQYALVVYQIRPR</sequence>
<reference evidence="2 3" key="1">
    <citation type="submission" date="2023-10" db="EMBL/GenBank/DDBJ databases">
        <title>Rubellicoccus peritrichatus gen. nov., sp. nov., isolated from an algae of coral reef tank.</title>
        <authorList>
            <person name="Luo J."/>
        </authorList>
    </citation>
    <scope>NUCLEOTIDE SEQUENCE [LARGE SCALE GENOMIC DNA]</scope>
    <source>
        <strain evidence="2 3">CR14</strain>
    </source>
</reference>
<evidence type="ECO:0000313" key="3">
    <source>
        <dbReference type="Proteomes" id="UP001304300"/>
    </source>
</evidence>
<keyword evidence="1" id="KW-0732">Signal</keyword>
<organism evidence="2 3">
    <name type="scientific">Rubellicoccus peritrichatus</name>
    <dbReference type="NCBI Taxonomy" id="3080537"/>
    <lineage>
        <taxon>Bacteria</taxon>
        <taxon>Pseudomonadati</taxon>
        <taxon>Verrucomicrobiota</taxon>
        <taxon>Opitutia</taxon>
        <taxon>Puniceicoccales</taxon>
        <taxon>Cerasicoccaceae</taxon>
        <taxon>Rubellicoccus</taxon>
    </lineage>
</organism>
<name>A0AAQ3LAU4_9BACT</name>
<keyword evidence="3" id="KW-1185">Reference proteome</keyword>
<evidence type="ECO:0000256" key="1">
    <source>
        <dbReference type="SAM" id="SignalP"/>
    </source>
</evidence>
<proteinExistence type="predicted"/>
<dbReference type="Proteomes" id="UP001304300">
    <property type="component" value="Chromosome"/>
</dbReference>
<dbReference type="KEGG" id="puo:RZN69_19610"/>
<protein>
    <submittedName>
        <fullName evidence="2">Uncharacterized protein</fullName>
    </submittedName>
</protein>
<evidence type="ECO:0000313" key="2">
    <source>
        <dbReference type="EMBL" id="WOO40837.1"/>
    </source>
</evidence>
<feature type="chain" id="PRO_5042912707" evidence="1">
    <location>
        <begin position="24"/>
        <end position="536"/>
    </location>
</feature>
<accession>A0AAQ3LAU4</accession>
<dbReference type="EMBL" id="CP136920">
    <property type="protein sequence ID" value="WOO40837.1"/>
    <property type="molecule type" value="Genomic_DNA"/>
</dbReference>
<dbReference type="AlphaFoldDB" id="A0AAQ3LAU4"/>
<dbReference type="RefSeq" id="WP_317833056.1">
    <property type="nucleotide sequence ID" value="NZ_CP136920.1"/>
</dbReference>
<gene>
    <name evidence="2" type="ORF">RZN69_19610</name>
</gene>
<feature type="signal peptide" evidence="1">
    <location>
        <begin position="1"/>
        <end position="23"/>
    </location>
</feature>